<organism evidence="2">
    <name type="scientific">Psilocybe cubensis</name>
    <name type="common">Psychedelic mushroom</name>
    <name type="synonym">Stropharia cubensis</name>
    <dbReference type="NCBI Taxonomy" id="181762"/>
    <lineage>
        <taxon>Eukaryota</taxon>
        <taxon>Fungi</taxon>
        <taxon>Dikarya</taxon>
        <taxon>Basidiomycota</taxon>
        <taxon>Agaricomycotina</taxon>
        <taxon>Agaricomycetes</taxon>
        <taxon>Agaricomycetidae</taxon>
        <taxon>Agaricales</taxon>
        <taxon>Agaricineae</taxon>
        <taxon>Strophariaceae</taxon>
        <taxon>Psilocybe</taxon>
    </lineage>
</organism>
<reference evidence="2" key="1">
    <citation type="submission" date="2021-02" db="EMBL/GenBank/DDBJ databases">
        <title>Psilocybe cubensis genome.</title>
        <authorList>
            <person name="Mckernan K.J."/>
            <person name="Crawford S."/>
            <person name="Trippe A."/>
            <person name="Kane L.T."/>
            <person name="Mclaughlin S."/>
        </authorList>
    </citation>
    <scope>NUCLEOTIDE SEQUENCE [LARGE SCALE GENOMIC DNA]</scope>
    <source>
        <strain evidence="2">MGC-MH-2018</strain>
    </source>
</reference>
<name>A0A8H7XMC1_PSICU</name>
<feature type="compositionally biased region" description="Polar residues" evidence="1">
    <location>
        <begin position="191"/>
        <end position="204"/>
    </location>
</feature>
<evidence type="ECO:0000256" key="1">
    <source>
        <dbReference type="SAM" id="MobiDB-lite"/>
    </source>
</evidence>
<gene>
    <name evidence="2" type="ORF">JR316_013039</name>
</gene>
<sequence>MVKKTVPWYEGATDMEEWPVHPAEFKEPPEGWTLPPFPPRWVPNGKVSYRVLGFPLRWSDFIRFAEKNELEVGKSDWDKASTACSDMMDCLFYYKCEYADIAIGDVEVPVFLVADNSRMKHLKHPEEAKRIYFIQTYLGLPRPPVWLFHRQRMRDNVKLVQWLKDGAAQNTAGGSQKDDETKAKPQENENTEQAPPGSSSQTVAVPQAEDDKAAL</sequence>
<proteinExistence type="predicted"/>
<protein>
    <submittedName>
        <fullName evidence="2">Uncharacterized protein</fullName>
    </submittedName>
</protein>
<feature type="region of interest" description="Disordered" evidence="1">
    <location>
        <begin position="168"/>
        <end position="215"/>
    </location>
</feature>
<comment type="caution">
    <text evidence="2">The sequence shown here is derived from an EMBL/GenBank/DDBJ whole genome shotgun (WGS) entry which is preliminary data.</text>
</comment>
<evidence type="ECO:0000313" key="2">
    <source>
        <dbReference type="EMBL" id="KAG5162119.1"/>
    </source>
</evidence>
<accession>A0A8H7XMC1</accession>
<feature type="compositionally biased region" description="Basic and acidic residues" evidence="1">
    <location>
        <begin position="176"/>
        <end position="187"/>
    </location>
</feature>
<dbReference type="EMBL" id="JAFIQS010000021">
    <property type="protein sequence ID" value="KAG5162119.1"/>
    <property type="molecule type" value="Genomic_DNA"/>
</dbReference>
<dbReference type="AlphaFoldDB" id="A0A8H7XMC1"/>